<keyword evidence="4" id="KW-1185">Reference proteome</keyword>
<dbReference type="GO" id="GO:0005634">
    <property type="term" value="C:nucleus"/>
    <property type="evidence" value="ECO:0007669"/>
    <property type="project" value="UniProtKB-SubCell"/>
</dbReference>
<dbReference type="OrthoDB" id="4525710at2759"/>
<dbReference type="PANTHER" id="PTHR37534:SF9">
    <property type="entry name" value="ZN(II)2CYS6 TRANSCRIPTION FACTOR (EUROFUNG)"/>
    <property type="match status" value="1"/>
</dbReference>
<dbReference type="InterPro" id="IPR021858">
    <property type="entry name" value="Fun_TF"/>
</dbReference>
<dbReference type="GO" id="GO:0003700">
    <property type="term" value="F:DNA-binding transcription factor activity"/>
    <property type="evidence" value="ECO:0007669"/>
    <property type="project" value="TreeGrafter"/>
</dbReference>
<reference evidence="3 4" key="1">
    <citation type="submission" date="2018-05" db="EMBL/GenBank/DDBJ databases">
        <title>Draft genome sequence of Scytalidium lignicola DSM 105466, a ubiquitous saprotrophic fungus.</title>
        <authorList>
            <person name="Buettner E."/>
            <person name="Gebauer A.M."/>
            <person name="Hofrichter M."/>
            <person name="Liers C."/>
            <person name="Kellner H."/>
        </authorList>
    </citation>
    <scope>NUCLEOTIDE SEQUENCE [LARGE SCALE GENOMIC DNA]</scope>
    <source>
        <strain evidence="3 4">DSM 105466</strain>
    </source>
</reference>
<gene>
    <name evidence="3" type="ORF">B7463_g6506</name>
</gene>
<sequence>MHIRTRKGGKRRKTVQIAGHDMQNAMKNSPHVAGAKDLVLATVESTREEDVRPASTWDVFNIPITTVSNPPSPENAQLDSDGILIIDSEKALLLHEYQSGIGTWMDLFDHGMSYQREVMRRAYFCPLIMQALCALTAKQLSLVRSEEAWDAVAVRYYGESLHLLINVLANTASCEKDALTGTILLSSYELLASPGFDHRRHVSGASTLIKTHNITAKSEGLARASFWIYARHDCAMALIHECPTMLPPEDWDVSLTTRELEEDVLGNQMLWLLAKVIAFTFDKGERQPEETLLATRSNLITEIDAWFAGLPPSFKSVPYGPTSREGYTKHCRCNVHISSNKAPIAC</sequence>
<protein>
    <recommendedName>
        <fullName evidence="5">Transcription factor domain-containing protein</fullName>
    </recommendedName>
</protein>
<keyword evidence="2" id="KW-0539">Nucleus</keyword>
<accession>A0A3E2H9N5</accession>
<evidence type="ECO:0000256" key="2">
    <source>
        <dbReference type="ARBA" id="ARBA00023242"/>
    </source>
</evidence>
<dbReference type="OMA" id="VATWMDI"/>
<dbReference type="AlphaFoldDB" id="A0A3E2H9N5"/>
<feature type="non-terminal residue" evidence="3">
    <location>
        <position position="346"/>
    </location>
</feature>
<dbReference type="PANTHER" id="PTHR37534">
    <property type="entry name" value="TRANSCRIPTIONAL ACTIVATOR PROTEIN UGA3"/>
    <property type="match status" value="1"/>
</dbReference>
<dbReference type="CDD" id="cd12148">
    <property type="entry name" value="fungal_TF_MHR"/>
    <property type="match status" value="1"/>
</dbReference>
<comment type="subcellular location">
    <subcellularLocation>
        <location evidence="1">Nucleus</location>
    </subcellularLocation>
</comment>
<dbReference type="Proteomes" id="UP000258309">
    <property type="component" value="Unassembled WGS sequence"/>
</dbReference>
<evidence type="ECO:0008006" key="5">
    <source>
        <dbReference type="Google" id="ProtNLM"/>
    </source>
</evidence>
<dbReference type="GO" id="GO:0000976">
    <property type="term" value="F:transcription cis-regulatory region binding"/>
    <property type="evidence" value="ECO:0007669"/>
    <property type="project" value="TreeGrafter"/>
</dbReference>
<proteinExistence type="predicted"/>
<feature type="non-terminal residue" evidence="3">
    <location>
        <position position="1"/>
    </location>
</feature>
<evidence type="ECO:0000313" key="4">
    <source>
        <dbReference type="Proteomes" id="UP000258309"/>
    </source>
</evidence>
<comment type="caution">
    <text evidence="3">The sequence shown here is derived from an EMBL/GenBank/DDBJ whole genome shotgun (WGS) entry which is preliminary data.</text>
</comment>
<organism evidence="3 4">
    <name type="scientific">Scytalidium lignicola</name>
    <name type="common">Hyphomycete</name>
    <dbReference type="NCBI Taxonomy" id="5539"/>
    <lineage>
        <taxon>Eukaryota</taxon>
        <taxon>Fungi</taxon>
        <taxon>Dikarya</taxon>
        <taxon>Ascomycota</taxon>
        <taxon>Pezizomycotina</taxon>
        <taxon>Leotiomycetes</taxon>
        <taxon>Leotiomycetes incertae sedis</taxon>
        <taxon>Scytalidium</taxon>
    </lineage>
</organism>
<dbReference type="GO" id="GO:0045944">
    <property type="term" value="P:positive regulation of transcription by RNA polymerase II"/>
    <property type="evidence" value="ECO:0007669"/>
    <property type="project" value="TreeGrafter"/>
</dbReference>
<name>A0A3E2H9N5_SCYLI</name>
<evidence type="ECO:0000256" key="1">
    <source>
        <dbReference type="ARBA" id="ARBA00004123"/>
    </source>
</evidence>
<dbReference type="Pfam" id="PF11951">
    <property type="entry name" value="Fungal_trans_2"/>
    <property type="match status" value="1"/>
</dbReference>
<dbReference type="EMBL" id="NCSJ02000116">
    <property type="protein sequence ID" value="RFU29843.1"/>
    <property type="molecule type" value="Genomic_DNA"/>
</dbReference>
<evidence type="ECO:0000313" key="3">
    <source>
        <dbReference type="EMBL" id="RFU29843.1"/>
    </source>
</evidence>